<keyword evidence="3" id="KW-0378">Hydrolase</keyword>
<proteinExistence type="predicted"/>
<feature type="domain" description="Helicase ATP-binding" evidence="2">
    <location>
        <begin position="71"/>
        <end position="234"/>
    </location>
</feature>
<name>A0A2T4BBJ8_9HYPO</name>
<dbReference type="Pfam" id="PF13245">
    <property type="entry name" value="AAA_19"/>
    <property type="match status" value="1"/>
</dbReference>
<dbReference type="InterPro" id="IPR000212">
    <property type="entry name" value="DNA_helicase_UvrD/REP"/>
</dbReference>
<dbReference type="Gene3D" id="3.40.50.300">
    <property type="entry name" value="P-loop containing nucleotide triphosphate hydrolases"/>
    <property type="match status" value="2"/>
</dbReference>
<dbReference type="EMBL" id="KZ680212">
    <property type="protein sequence ID" value="PTB66695.1"/>
    <property type="molecule type" value="Genomic_DNA"/>
</dbReference>
<feature type="region of interest" description="Disordered" evidence="1">
    <location>
        <begin position="51"/>
        <end position="78"/>
    </location>
</feature>
<dbReference type="RefSeq" id="XP_024750015.1">
    <property type="nucleotide sequence ID" value="XM_024890315.1"/>
</dbReference>
<reference evidence="4" key="1">
    <citation type="submission" date="2016-07" db="EMBL/GenBank/DDBJ databases">
        <title>Multiple horizontal gene transfer events from other fungi enriched the ability of initially mycotrophic Trichoderma (Ascomycota) to feed on dead plant biomass.</title>
        <authorList>
            <consortium name="DOE Joint Genome Institute"/>
            <person name="Atanasova L."/>
            <person name="Chenthamara K."/>
            <person name="Zhang J."/>
            <person name="Grujic M."/>
            <person name="Henrissat B."/>
            <person name="Kuo A."/>
            <person name="Aerts A."/>
            <person name="Salamov A."/>
            <person name="Lipzen A."/>
            <person name="Labutti K."/>
            <person name="Barry K."/>
            <person name="Miao Y."/>
            <person name="Rahimi M.J."/>
            <person name="Shen Q."/>
            <person name="Grigoriev I.V."/>
            <person name="Kubicek C.P."/>
            <person name="Druzhinina I.S."/>
        </authorList>
    </citation>
    <scope>NUCLEOTIDE SEQUENCE [LARGE SCALE GENOMIC DNA]</scope>
    <source>
        <strain evidence="4">TUCIM 6016</strain>
    </source>
</reference>
<dbReference type="AlphaFoldDB" id="A0A2T4BBJ8"/>
<dbReference type="GO" id="GO:0016787">
    <property type="term" value="F:hydrolase activity"/>
    <property type="evidence" value="ECO:0007669"/>
    <property type="project" value="UniProtKB-KW"/>
</dbReference>
<evidence type="ECO:0000313" key="4">
    <source>
        <dbReference type="Proteomes" id="UP000241546"/>
    </source>
</evidence>
<dbReference type="SUPFAM" id="SSF52540">
    <property type="entry name" value="P-loop containing nucleoside triphosphate hydrolases"/>
    <property type="match status" value="1"/>
</dbReference>
<dbReference type="Pfam" id="PF13538">
    <property type="entry name" value="UvrD_C_2"/>
    <property type="match status" value="1"/>
</dbReference>
<dbReference type="GO" id="GO:0005634">
    <property type="term" value="C:nucleus"/>
    <property type="evidence" value="ECO:0007669"/>
    <property type="project" value="TreeGrafter"/>
</dbReference>
<dbReference type="GO" id="GO:0000725">
    <property type="term" value="P:recombinational repair"/>
    <property type="evidence" value="ECO:0007669"/>
    <property type="project" value="TreeGrafter"/>
</dbReference>
<sequence>MKLLSSLVRRPFLRARSSSFAVQWPVRKRDREERRVLTRFDKHHFRIPGSHSSSLFSTSTQSLSRRRPKKRPFTPSPEQQKIVKLCVEHNVVVSARPGSGKTATAEAIVAAYPNSRICVITYSRNLAQETQGRLDEYPNGMAFTLHKMAGFYLGIIVRDDAVLSRQLKNAKLHNKLPKGNFEPFDIIILDEVQDCTYLHYQSVICFLRINQEKMGEKPVRIIILGDERQCIYRFRGANHRYLTLAPELLGAISPSPFAHLPMTQSHRLSNQTVQFINKGFLGGEPCITSSKSGPKPVVLRCNPFRGYKLAQMLMPMIKRYGAENTAIIAPAIRNNRPLQNLANTLGEKYRIPVNVPIDDHGPLDEKVIAGKLCISTIHQFKGRERDLVILLGMDSSFFEYLGRNLPDDNCPNEVFVALTRAKEQLVLVHNDSKQLMPFVSVDALYETAEVRNMTRKKALIASPNQSGRPSELGLILPSMIMSHLCIQYISTPLPEAEHINMKDIVCTDRKRGLYEAVGDINGFVVGAAFEQALTGTVKILQSEHSFDINLSVCSEENIAWLCRQACNFQTLNSGYKSRALQMRYHRFNWIKPEQLNAAQGRLLEELGVSTSSLNFEVDIEQEFIIDDQKTRLRGRADVVTFSSSSNNSETPIASVWEIKFVSQLTDEHIVQASTYAYLLASKFGQLPRIILYNVRDGQKLEITPRHGLEGLRRMIESVLRLKYTATSEMEDEAFMDMCSKATQEILNLDGDGAEEG</sequence>
<evidence type="ECO:0000256" key="1">
    <source>
        <dbReference type="SAM" id="MobiDB-lite"/>
    </source>
</evidence>
<evidence type="ECO:0000313" key="3">
    <source>
        <dbReference type="EMBL" id="PTB66695.1"/>
    </source>
</evidence>
<dbReference type="InterPro" id="IPR011604">
    <property type="entry name" value="PDDEXK-like_dom_sf"/>
</dbReference>
<gene>
    <name evidence="3" type="ORF">BBK36DRAFT_1117095</name>
</gene>
<keyword evidence="4" id="KW-1185">Reference proteome</keyword>
<evidence type="ECO:0000259" key="2">
    <source>
        <dbReference type="SMART" id="SM00487"/>
    </source>
</evidence>
<dbReference type="Proteomes" id="UP000241546">
    <property type="component" value="Unassembled WGS sequence"/>
</dbReference>
<dbReference type="InterPro" id="IPR027417">
    <property type="entry name" value="P-loop_NTPase"/>
</dbReference>
<accession>A0A2T4BBJ8</accession>
<dbReference type="OrthoDB" id="1470711at2759"/>
<dbReference type="SMART" id="SM00487">
    <property type="entry name" value="DEXDc"/>
    <property type="match status" value="1"/>
</dbReference>
<dbReference type="InterPro" id="IPR014001">
    <property type="entry name" value="Helicase_ATP-bd"/>
</dbReference>
<protein>
    <submittedName>
        <fullName evidence="3">P-loop containing nucleoside triphosphate hydrolase protein</fullName>
    </submittedName>
</protein>
<dbReference type="GO" id="GO:0003677">
    <property type="term" value="F:DNA binding"/>
    <property type="evidence" value="ECO:0007669"/>
    <property type="project" value="InterPro"/>
</dbReference>
<feature type="compositionally biased region" description="Low complexity" evidence="1">
    <location>
        <begin position="51"/>
        <end position="63"/>
    </location>
</feature>
<dbReference type="Gene3D" id="3.90.320.10">
    <property type="match status" value="1"/>
</dbReference>
<dbReference type="GeneID" id="36598433"/>
<dbReference type="GO" id="GO:0043138">
    <property type="term" value="F:3'-5' DNA helicase activity"/>
    <property type="evidence" value="ECO:0007669"/>
    <property type="project" value="TreeGrafter"/>
</dbReference>
<dbReference type="InterPro" id="IPR027785">
    <property type="entry name" value="UvrD-like_helicase_C"/>
</dbReference>
<dbReference type="PANTHER" id="PTHR11070:SF66">
    <property type="entry name" value="UVRD-LIKE HELICASE C-TERMINAL DOMAIN-CONTAINING PROTEIN"/>
    <property type="match status" value="1"/>
</dbReference>
<organism evidence="3 4">
    <name type="scientific">Trichoderma citrinoviride</name>
    <dbReference type="NCBI Taxonomy" id="58853"/>
    <lineage>
        <taxon>Eukaryota</taxon>
        <taxon>Fungi</taxon>
        <taxon>Dikarya</taxon>
        <taxon>Ascomycota</taxon>
        <taxon>Pezizomycotina</taxon>
        <taxon>Sordariomycetes</taxon>
        <taxon>Hypocreomycetidae</taxon>
        <taxon>Hypocreales</taxon>
        <taxon>Hypocreaceae</taxon>
        <taxon>Trichoderma</taxon>
    </lineage>
</organism>
<dbReference type="GO" id="GO:0005524">
    <property type="term" value="F:ATP binding"/>
    <property type="evidence" value="ECO:0007669"/>
    <property type="project" value="InterPro"/>
</dbReference>
<dbReference type="PANTHER" id="PTHR11070">
    <property type="entry name" value="UVRD / RECB / PCRA DNA HELICASE FAMILY MEMBER"/>
    <property type="match status" value="1"/>
</dbReference>